<dbReference type="Proteomes" id="UP000620124">
    <property type="component" value="Unassembled WGS sequence"/>
</dbReference>
<reference evidence="2" key="1">
    <citation type="submission" date="2020-05" db="EMBL/GenBank/DDBJ databases">
        <title>Mycena genomes resolve the evolution of fungal bioluminescence.</title>
        <authorList>
            <person name="Tsai I.J."/>
        </authorList>
    </citation>
    <scope>NUCLEOTIDE SEQUENCE</scope>
    <source>
        <strain evidence="2">CCC161011</strain>
    </source>
</reference>
<dbReference type="AlphaFoldDB" id="A0A8H7DIC5"/>
<evidence type="ECO:0000313" key="3">
    <source>
        <dbReference type="Proteomes" id="UP000620124"/>
    </source>
</evidence>
<dbReference type="OrthoDB" id="308383at2759"/>
<sequence>MEHAESDDPSLLLFHIKNAQLKVDVEWLGAMICAWPVPFPPQDDGAILWDFIRQFMSWRDGVRYMPETGQPVTTEGSVTCLMRQMKNITSLEQVLGEWKEETLKACVDLTPNAEPGDSLEAAIQVNITKRLLREAMMIYLLGSLVTAWKNQISGAPSTGPGIYSDVGLLRRCLSIAEENQTFGELLEAHDAYAPYNPAFNLERVIQNDESPRLENAPVVSGQQLPQGRDAQPAAPEFSHSRVRWTNSRRQIQQAWNKIANEAGAAEIQFINDVDDEEVPPGIGVLFGYLERSYLQLRIPPTDSPDRMSLREMYGLRRHGQVFLPDWT</sequence>
<accession>A0A8H7DIC5</accession>
<dbReference type="EMBL" id="JACAZI010000001">
    <property type="protein sequence ID" value="KAF7372401.1"/>
    <property type="molecule type" value="Genomic_DNA"/>
</dbReference>
<evidence type="ECO:0000256" key="1">
    <source>
        <dbReference type="SAM" id="MobiDB-lite"/>
    </source>
</evidence>
<proteinExistence type="predicted"/>
<protein>
    <submittedName>
        <fullName evidence="2">SET-domain-containing protein</fullName>
    </submittedName>
</protein>
<gene>
    <name evidence="2" type="ORF">MVEN_00101100</name>
</gene>
<keyword evidence="3" id="KW-1185">Reference proteome</keyword>
<organism evidence="2 3">
    <name type="scientific">Mycena venus</name>
    <dbReference type="NCBI Taxonomy" id="2733690"/>
    <lineage>
        <taxon>Eukaryota</taxon>
        <taxon>Fungi</taxon>
        <taxon>Dikarya</taxon>
        <taxon>Basidiomycota</taxon>
        <taxon>Agaricomycotina</taxon>
        <taxon>Agaricomycetes</taxon>
        <taxon>Agaricomycetidae</taxon>
        <taxon>Agaricales</taxon>
        <taxon>Marasmiineae</taxon>
        <taxon>Mycenaceae</taxon>
        <taxon>Mycena</taxon>
    </lineage>
</organism>
<comment type="caution">
    <text evidence="2">The sequence shown here is derived from an EMBL/GenBank/DDBJ whole genome shotgun (WGS) entry which is preliminary data.</text>
</comment>
<feature type="region of interest" description="Disordered" evidence="1">
    <location>
        <begin position="219"/>
        <end position="238"/>
    </location>
</feature>
<evidence type="ECO:0000313" key="2">
    <source>
        <dbReference type="EMBL" id="KAF7372401.1"/>
    </source>
</evidence>
<name>A0A8H7DIC5_9AGAR</name>